<accession>A0A2S5GCF6</accession>
<reference evidence="2 3" key="1">
    <citation type="submission" date="2018-02" db="EMBL/GenBank/DDBJ databases">
        <title>Jeotgalibacillus proteolyticum sp. nov. a protease producing bacterium isolated from ocean sediments of Laizhou Bay.</title>
        <authorList>
            <person name="Li Y."/>
        </authorList>
    </citation>
    <scope>NUCLEOTIDE SEQUENCE [LARGE SCALE GENOMIC DNA]</scope>
    <source>
        <strain evidence="2 3">22-7</strain>
    </source>
</reference>
<organism evidence="2 3">
    <name type="scientific">Jeotgalibacillus proteolyticus</name>
    <dbReference type="NCBI Taxonomy" id="2082395"/>
    <lineage>
        <taxon>Bacteria</taxon>
        <taxon>Bacillati</taxon>
        <taxon>Bacillota</taxon>
        <taxon>Bacilli</taxon>
        <taxon>Bacillales</taxon>
        <taxon>Caryophanaceae</taxon>
        <taxon>Jeotgalibacillus</taxon>
    </lineage>
</organism>
<evidence type="ECO:0000313" key="2">
    <source>
        <dbReference type="EMBL" id="PPA70690.1"/>
    </source>
</evidence>
<keyword evidence="1" id="KW-0812">Transmembrane</keyword>
<sequence>MFQTDDLWTFLWSFLIVFPTVSFVHQLGHSFFAVLFGGNASFSLGRGRKLFCIGPISVHRIYFLDSFCKYSPLKWNNRFTHTVVHLGGVIFNVGSILLINSLITVDLLDPHVFFYQYAYFSVYFAAFSLLPVSFGDNRYSDGMAVYRILRYGDRIQLLN</sequence>
<dbReference type="Proteomes" id="UP000239047">
    <property type="component" value="Unassembled WGS sequence"/>
</dbReference>
<feature type="transmembrane region" description="Helical" evidence="1">
    <location>
        <begin position="115"/>
        <end position="134"/>
    </location>
</feature>
<feature type="transmembrane region" description="Helical" evidence="1">
    <location>
        <begin position="12"/>
        <end position="36"/>
    </location>
</feature>
<dbReference type="RefSeq" id="WP_104057440.1">
    <property type="nucleotide sequence ID" value="NZ_PREZ01000003.1"/>
</dbReference>
<dbReference type="OrthoDB" id="849477at2"/>
<keyword evidence="1" id="KW-1133">Transmembrane helix</keyword>
<proteinExistence type="predicted"/>
<evidence type="ECO:0008006" key="4">
    <source>
        <dbReference type="Google" id="ProtNLM"/>
    </source>
</evidence>
<dbReference type="AlphaFoldDB" id="A0A2S5GCF6"/>
<comment type="caution">
    <text evidence="2">The sequence shown here is derived from an EMBL/GenBank/DDBJ whole genome shotgun (WGS) entry which is preliminary data.</text>
</comment>
<dbReference type="EMBL" id="PREZ01000003">
    <property type="protein sequence ID" value="PPA70690.1"/>
    <property type="molecule type" value="Genomic_DNA"/>
</dbReference>
<evidence type="ECO:0000256" key="1">
    <source>
        <dbReference type="SAM" id="Phobius"/>
    </source>
</evidence>
<protein>
    <recommendedName>
        <fullName evidence="4">Peptidase M50 domain-containing protein</fullName>
    </recommendedName>
</protein>
<name>A0A2S5GCF6_9BACL</name>
<gene>
    <name evidence="2" type="ORF">C4B60_07780</name>
</gene>
<evidence type="ECO:0000313" key="3">
    <source>
        <dbReference type="Proteomes" id="UP000239047"/>
    </source>
</evidence>
<keyword evidence="1" id="KW-0472">Membrane</keyword>
<keyword evidence="3" id="KW-1185">Reference proteome</keyword>
<feature type="transmembrane region" description="Helical" evidence="1">
    <location>
        <begin position="83"/>
        <end position="103"/>
    </location>
</feature>